<name>A0AAD1UEY4_EUPCR</name>
<gene>
    <name evidence="1" type="ORF">ECRASSUSDP1_LOCUS8879</name>
</gene>
<dbReference type="SUPFAM" id="SSF144000">
    <property type="entry name" value="Oxysterol-binding protein-like"/>
    <property type="match status" value="1"/>
</dbReference>
<protein>
    <recommendedName>
        <fullName evidence="3">Oxysterol-binding protein</fullName>
    </recommendedName>
</protein>
<organism evidence="1 2">
    <name type="scientific">Euplotes crassus</name>
    <dbReference type="NCBI Taxonomy" id="5936"/>
    <lineage>
        <taxon>Eukaryota</taxon>
        <taxon>Sar</taxon>
        <taxon>Alveolata</taxon>
        <taxon>Ciliophora</taxon>
        <taxon>Intramacronucleata</taxon>
        <taxon>Spirotrichea</taxon>
        <taxon>Hypotrichia</taxon>
        <taxon>Euplotida</taxon>
        <taxon>Euplotidae</taxon>
        <taxon>Moneuplotes</taxon>
    </lineage>
</organism>
<reference evidence="1" key="1">
    <citation type="submission" date="2023-07" db="EMBL/GenBank/DDBJ databases">
        <authorList>
            <consortium name="AG Swart"/>
            <person name="Singh M."/>
            <person name="Singh A."/>
            <person name="Seah K."/>
            <person name="Emmerich C."/>
        </authorList>
    </citation>
    <scope>NUCLEOTIDE SEQUENCE</scope>
    <source>
        <strain evidence="1">DP1</strain>
    </source>
</reference>
<dbReference type="PANTHER" id="PTHR10972">
    <property type="entry name" value="OXYSTEROL-BINDING PROTEIN-RELATED"/>
    <property type="match status" value="1"/>
</dbReference>
<dbReference type="Pfam" id="PF01237">
    <property type="entry name" value="Oxysterol_BP"/>
    <property type="match status" value="1"/>
</dbReference>
<dbReference type="InterPro" id="IPR037239">
    <property type="entry name" value="OSBP_sf"/>
</dbReference>
<dbReference type="GO" id="GO:0016020">
    <property type="term" value="C:membrane"/>
    <property type="evidence" value="ECO:0007669"/>
    <property type="project" value="TreeGrafter"/>
</dbReference>
<dbReference type="GO" id="GO:0032934">
    <property type="term" value="F:sterol binding"/>
    <property type="evidence" value="ECO:0007669"/>
    <property type="project" value="TreeGrafter"/>
</dbReference>
<dbReference type="AlphaFoldDB" id="A0AAD1UEY4"/>
<keyword evidence="2" id="KW-1185">Reference proteome</keyword>
<dbReference type="Proteomes" id="UP001295684">
    <property type="component" value="Unassembled WGS sequence"/>
</dbReference>
<comment type="caution">
    <text evidence="1">The sequence shown here is derived from an EMBL/GenBank/DDBJ whole genome shotgun (WGS) entry which is preliminary data.</text>
</comment>
<evidence type="ECO:0000313" key="2">
    <source>
        <dbReference type="Proteomes" id="UP001295684"/>
    </source>
</evidence>
<proteinExistence type="predicted"/>
<evidence type="ECO:0008006" key="3">
    <source>
        <dbReference type="Google" id="ProtNLM"/>
    </source>
</evidence>
<dbReference type="EMBL" id="CAMPGE010008704">
    <property type="protein sequence ID" value="CAI2367592.1"/>
    <property type="molecule type" value="Genomic_DNA"/>
</dbReference>
<accession>A0AAD1UEY4</accession>
<evidence type="ECO:0000313" key="1">
    <source>
        <dbReference type="EMBL" id="CAI2367592.1"/>
    </source>
</evidence>
<dbReference type="GO" id="GO:0005829">
    <property type="term" value="C:cytosol"/>
    <property type="evidence" value="ECO:0007669"/>
    <property type="project" value="TreeGrafter"/>
</dbReference>
<sequence>MAEIAQDFAGESCQTDILGEIKDIDRTGQDPEDIAEELAYSSSIPAPPYSFLDSKKYDKKAPPPLYIRFEDLNIPKPVEKDEILQSFFVNERGYLECSDEKIKEANKGVIPFILKELAKNLLTGKGIVAISLPVRIFQPKSLLERILDACSFVPIFFKKACETTDELLRMKYILAFIVSGMYVSADLRKPFNPILGETLEGYFKDGSKIYVEHISHHPPISSYLIEGPPEYAYRMYGSVEFKANVKNKGNVINIFFEGANYVEFPDKHKIEIHYPTTRVSGLVWGERTLNIDGTGVIIDHKNGTKGVVVFHPSKPRHDFTVLPTHFEGVLYKQEVGVEQKKEIASLKDIADIDEEICELHGNVLGELVIDGEIFWELDKFTPYRYCPCPWVLPSDSRYREDLLWLQYDNQKYSQEWKCKLEVQQRHDKKMRVEGEKKREKLRKKLQKKNTKKGYFSSLFG</sequence>
<dbReference type="PANTHER" id="PTHR10972:SF148">
    <property type="entry name" value="OXYSTEROL-BINDING PROTEIN 9"/>
    <property type="match status" value="1"/>
</dbReference>
<dbReference type="Gene3D" id="2.40.160.120">
    <property type="match status" value="1"/>
</dbReference>
<dbReference type="InterPro" id="IPR000648">
    <property type="entry name" value="Oxysterol-bd"/>
</dbReference>